<keyword evidence="14" id="KW-0807">Transducer</keyword>
<evidence type="ECO:0000256" key="2">
    <source>
        <dbReference type="ARBA" id="ARBA00022475"/>
    </source>
</evidence>
<dbReference type="GO" id="GO:0007214">
    <property type="term" value="P:gamma-aminobutyric acid signaling pathway"/>
    <property type="evidence" value="ECO:0007669"/>
    <property type="project" value="TreeGrafter"/>
</dbReference>
<evidence type="ECO:0000256" key="12">
    <source>
        <dbReference type="ARBA" id="ARBA00023170"/>
    </source>
</evidence>
<sequence length="1386" mass="155204">MEGGRYIWQNRADLRKSQVKFFKLRPMKASVRSMVVIRQQVLATILFFVAGVSSDLHIIGLFPTTTEREAGAIGRGVRPAVELAIEKVNSDPGILPHWNLTVNWNDTKCDMAVATRLFFDMMHENTTKIILFGDACFNVTGPMVQISKWWNMTQLSYADTNPLLSDRKEYENFFRTVPSDSDFNPARLALLKLFQWSRVGTLFEDTSEHGYSINRLVSLLEKNNITIIKVQSFADDADTALQNLKEKDVRIILGNFSPQMAPNVFCNAYKRGMYGPKYQWIILGGYPVDWWTQSEENCTQEQINETIHGYISTDILPLSSSNLVTDSGWTPATYLDKYNKKRGNEYSKFHGYAFDGIWVIAKAFDRLARKRKRRHTPLVFTREEVTAALNATNFLGVTGTVRFNRGDRVGGILFEQFQDGKMVKIGEYYQLDDHLNLSDWNKIIWRGERPPLDGFLRIEQMQRVSIIAYGIFSSLAALGIVMACMFLAFNIKFRKHRYIKMSSPNMNNMIVTGCILTYTSVLLLGTDGRILSHNSFAFMCNARAWVLSIGFTLAFGAMFSKTWRVHAIFTNIKLNKKVIKDYKLFLIVGVLLVVDGVMLGTWWGMDPFHIASKELSHSLKGDSEIVPVVESCASDYMTIWMGLIYAYKGLLLVIGCFLAWETRHVSIPALNDSKYIGMSVYNVVIMCTCGAAVSIIIKDKPTSAFIIIGLFIIFCTTITLCLLFVPKIIELKRDPKGDERARMRATFKKPSSKQISIEPPNTELHQKLTLVSDENMRYKQILEQKNKEIQELMEQLGDEASLYETSMKTPVHKMVESLKTTDTSPSKYSRSTITSDGDSTSMISDLSAATSIWQVDSPSGQRIYLRLHSLGDDTSCTESIELVDFSKKPTFNKLTPMREEFVQNEHYDDTYATVYCTKSESTSKHSLQSSTEQAEVPIIQPAEEEHPLVHKYAHITFLDGPVADDESTDSLAIDQNKEEEERSIISGDMPGLEDSSDEDTLVDYEDCELADNQLSESPSSWHETFSGGGITFSASSNSSETLFHPIPATSNDEIQTNNCIKIEDNDINIIGTDTLQISISPTATTTTSTVNDTNISSSTTSISTATFLLETLSSSSAATSPEEEPLTEASATITRHRNSDSSWGCSHSDSSCSSTGNSNEYNKSSDSSNNNNNKRTSNINSSSSSSSCSSSSAWRRRSNSNNSTNSSNSRITCRSRARSRSIKSLSSCETVSNRAESNQELAANNNNSEPNDNENTDTNQNTREQIEACSLLSCNIPAVSESHIWNTLNVEQSISLEQSETYLASTEWPSGSKSEQDMEKESFLQKSDSFEKLYANKVGETSATEIESDPEEKEIFVDTILDQSNTSPKAMNISRPVLTCDIIERV</sequence>
<evidence type="ECO:0000256" key="13">
    <source>
        <dbReference type="ARBA" id="ARBA00023180"/>
    </source>
</evidence>
<dbReference type="PRINTS" id="PR01176">
    <property type="entry name" value="GABABRECEPTR"/>
</dbReference>
<evidence type="ECO:0000256" key="6">
    <source>
        <dbReference type="ARBA" id="ARBA00022989"/>
    </source>
</evidence>
<evidence type="ECO:0000313" key="23">
    <source>
        <dbReference type="Proteomes" id="UP000515154"/>
    </source>
</evidence>
<dbReference type="InterPro" id="IPR017978">
    <property type="entry name" value="GPCR_3_C"/>
</dbReference>
<evidence type="ECO:0000256" key="11">
    <source>
        <dbReference type="ARBA" id="ARBA00023157"/>
    </source>
</evidence>
<dbReference type="Gene3D" id="3.40.50.2300">
    <property type="match status" value="2"/>
</dbReference>
<reference evidence="24" key="1">
    <citation type="submission" date="2025-08" db="UniProtKB">
        <authorList>
            <consortium name="RefSeq"/>
        </authorList>
    </citation>
    <scope>IDENTIFICATION</scope>
</reference>
<dbReference type="FunFam" id="3.40.50.2300:FF:000063">
    <property type="entry name" value="Gamma-aminobutyric acid type B receptor subunit"/>
    <property type="match status" value="1"/>
</dbReference>
<evidence type="ECO:0000256" key="21">
    <source>
        <dbReference type="SAM" id="Phobius"/>
    </source>
</evidence>
<keyword evidence="13" id="KW-0325">Glycoprotein</keyword>
<evidence type="ECO:0000256" key="15">
    <source>
        <dbReference type="ARBA" id="ARBA00023257"/>
    </source>
</evidence>
<evidence type="ECO:0000256" key="18">
    <source>
        <dbReference type="ARBA" id="ARBA00083903"/>
    </source>
</evidence>
<dbReference type="FunFam" id="3.40.50.2300:FF:000072">
    <property type="entry name" value="Gamma-aminobutyric acid type B receptor subunit 2"/>
    <property type="match status" value="1"/>
</dbReference>
<feature type="transmembrane region" description="Helical" evidence="21">
    <location>
        <begin position="510"/>
        <end position="532"/>
    </location>
</feature>
<feature type="transmembrane region" description="Helical" evidence="21">
    <location>
        <begin position="466"/>
        <end position="489"/>
    </location>
</feature>
<name>A0A7E6F174_9MOLL</name>
<evidence type="ECO:0000256" key="14">
    <source>
        <dbReference type="ARBA" id="ARBA00023224"/>
    </source>
</evidence>
<evidence type="ECO:0000256" key="10">
    <source>
        <dbReference type="ARBA" id="ARBA00023136"/>
    </source>
</evidence>
<dbReference type="PROSITE" id="PS50259">
    <property type="entry name" value="G_PROTEIN_RECEP_F3_4"/>
    <property type="match status" value="1"/>
</dbReference>
<keyword evidence="11" id="KW-1015">Disulfide bond</keyword>
<evidence type="ECO:0000256" key="19">
    <source>
        <dbReference type="SAM" id="Coils"/>
    </source>
</evidence>
<dbReference type="InterPro" id="IPR028082">
    <property type="entry name" value="Peripla_BP_I"/>
</dbReference>
<dbReference type="GO" id="GO:0038039">
    <property type="term" value="C:G protein-coupled receptor heterodimeric complex"/>
    <property type="evidence" value="ECO:0007669"/>
    <property type="project" value="TreeGrafter"/>
</dbReference>
<evidence type="ECO:0000259" key="22">
    <source>
        <dbReference type="PROSITE" id="PS50259"/>
    </source>
</evidence>
<evidence type="ECO:0000256" key="3">
    <source>
        <dbReference type="ARBA" id="ARBA00022553"/>
    </source>
</evidence>
<dbReference type="GO" id="GO:0004965">
    <property type="term" value="F:G protein-coupled GABA receptor activity"/>
    <property type="evidence" value="ECO:0007669"/>
    <property type="project" value="InterPro"/>
</dbReference>
<dbReference type="PROSITE" id="PS00981">
    <property type="entry name" value="G_PROTEIN_RECEP_F3_3"/>
    <property type="match status" value="1"/>
</dbReference>
<feature type="compositionally biased region" description="Polar residues" evidence="20">
    <location>
        <begin position="818"/>
        <end position="839"/>
    </location>
</feature>
<keyword evidence="15" id="KW-0628">Postsynaptic cell membrane</keyword>
<dbReference type="InterPro" id="IPR001828">
    <property type="entry name" value="ANF_lig-bd_rcpt"/>
</dbReference>
<keyword evidence="5" id="KW-0732">Signal</keyword>
<gene>
    <name evidence="24" type="primary">LOC115214515</name>
</gene>
<comment type="subcellular location">
    <subcellularLocation>
        <location evidence="16">Postsynaptic cell membrane</location>
        <topology evidence="16">Multi-pass membrane protein</topology>
    </subcellularLocation>
</comment>
<evidence type="ECO:0000256" key="20">
    <source>
        <dbReference type="SAM" id="MobiDB-lite"/>
    </source>
</evidence>
<dbReference type="GO" id="GO:0045211">
    <property type="term" value="C:postsynaptic membrane"/>
    <property type="evidence" value="ECO:0007669"/>
    <property type="project" value="UniProtKB-SubCell"/>
</dbReference>
<evidence type="ECO:0000256" key="4">
    <source>
        <dbReference type="ARBA" id="ARBA00022692"/>
    </source>
</evidence>
<proteinExistence type="inferred from homology"/>
<keyword evidence="10 21" id="KW-0472">Membrane</keyword>
<dbReference type="PANTHER" id="PTHR10519">
    <property type="entry name" value="GABA-B RECEPTOR"/>
    <property type="match status" value="1"/>
</dbReference>
<feature type="transmembrane region" description="Helical" evidence="21">
    <location>
        <begin position="703"/>
        <end position="725"/>
    </location>
</feature>
<dbReference type="InterPro" id="IPR017979">
    <property type="entry name" value="GPCR_3_CS"/>
</dbReference>
<keyword evidence="4 21" id="KW-0812">Transmembrane</keyword>
<dbReference type="PANTHER" id="PTHR10519:SF74">
    <property type="entry name" value="GAMMA-AMINOBUTYRIC ACID TYPE B RECEPTOR SUBUNIT 2"/>
    <property type="match status" value="1"/>
</dbReference>
<keyword evidence="9 19" id="KW-0175">Coiled coil</keyword>
<evidence type="ECO:0000256" key="16">
    <source>
        <dbReference type="ARBA" id="ARBA00034104"/>
    </source>
</evidence>
<protein>
    <recommendedName>
        <fullName evidence="17">Gamma-aminobutyric acid type B receptor subunit 2</fullName>
    </recommendedName>
    <alternativeName>
        <fullName evidence="18">G-protein coupled receptor 51</fullName>
    </alternativeName>
</protein>
<dbReference type="InterPro" id="IPR002455">
    <property type="entry name" value="GPCR3_GABA-B"/>
</dbReference>
<keyword evidence="6 21" id="KW-1133">Transmembrane helix</keyword>
<dbReference type="Pfam" id="PF01094">
    <property type="entry name" value="ANF_receptor"/>
    <property type="match status" value="1"/>
</dbReference>
<feature type="transmembrane region" description="Helical" evidence="21">
    <location>
        <begin position="584"/>
        <end position="605"/>
    </location>
</feature>
<keyword evidence="12" id="KW-0675">Receptor</keyword>
<dbReference type="SUPFAM" id="SSF53822">
    <property type="entry name" value="Periplasmic binding protein-like I"/>
    <property type="match status" value="1"/>
</dbReference>
<evidence type="ECO:0000256" key="1">
    <source>
        <dbReference type="ARBA" id="ARBA00008991"/>
    </source>
</evidence>
<dbReference type="Proteomes" id="UP000515154">
    <property type="component" value="Linkage group LG7"/>
</dbReference>
<keyword evidence="2" id="KW-1003">Cell membrane</keyword>
<dbReference type="CDD" id="cd06366">
    <property type="entry name" value="PBP1_GABAb_receptor"/>
    <property type="match status" value="1"/>
</dbReference>
<dbReference type="KEGG" id="osn:115214515"/>
<keyword evidence="23" id="KW-1185">Reference proteome</keyword>
<dbReference type="Pfam" id="PF00003">
    <property type="entry name" value="7tm_3"/>
    <property type="match status" value="1"/>
</dbReference>
<keyword evidence="8" id="KW-0297">G-protein coupled receptor</keyword>
<evidence type="ECO:0000256" key="8">
    <source>
        <dbReference type="ARBA" id="ARBA00023040"/>
    </source>
</evidence>
<organism evidence="23 24">
    <name type="scientific">Octopus sinensis</name>
    <name type="common">East Asian common octopus</name>
    <dbReference type="NCBI Taxonomy" id="2607531"/>
    <lineage>
        <taxon>Eukaryota</taxon>
        <taxon>Metazoa</taxon>
        <taxon>Spiralia</taxon>
        <taxon>Lophotrochozoa</taxon>
        <taxon>Mollusca</taxon>
        <taxon>Cephalopoda</taxon>
        <taxon>Coleoidea</taxon>
        <taxon>Octopodiformes</taxon>
        <taxon>Octopoda</taxon>
        <taxon>Incirrata</taxon>
        <taxon>Octopodidae</taxon>
        <taxon>Octopus</taxon>
    </lineage>
</organism>
<comment type="similarity">
    <text evidence="1">Belongs to the G-protein coupled receptor 3 family. GABA-B receptor subfamily.</text>
</comment>
<feature type="coiled-coil region" evidence="19">
    <location>
        <begin position="775"/>
        <end position="802"/>
    </location>
</feature>
<evidence type="ECO:0000313" key="24">
    <source>
        <dbReference type="RefSeq" id="XP_036361025.1"/>
    </source>
</evidence>
<evidence type="ECO:0000256" key="9">
    <source>
        <dbReference type="ARBA" id="ARBA00023054"/>
    </source>
</evidence>
<accession>A0A7E6F174</accession>
<keyword evidence="7" id="KW-0770">Synapse</keyword>
<dbReference type="PRINTS" id="PR01177">
    <property type="entry name" value="GABAB1RECPTR"/>
</dbReference>
<feature type="region of interest" description="Disordered" evidence="20">
    <location>
        <begin position="816"/>
        <end position="839"/>
    </location>
</feature>
<feature type="domain" description="G-protein coupled receptors family 3 profile" evidence="22">
    <location>
        <begin position="475"/>
        <end position="747"/>
    </location>
</feature>
<evidence type="ECO:0000256" key="17">
    <source>
        <dbReference type="ARBA" id="ARBA00073785"/>
    </source>
</evidence>
<feature type="region of interest" description="Disordered" evidence="20">
    <location>
        <begin position="1114"/>
        <end position="1218"/>
    </location>
</feature>
<dbReference type="RefSeq" id="XP_036361025.1">
    <property type="nucleotide sequence ID" value="XM_036505132.1"/>
</dbReference>
<feature type="transmembrane region" description="Helical" evidence="21">
    <location>
        <begin position="544"/>
        <end position="563"/>
    </location>
</feature>
<evidence type="ECO:0000256" key="5">
    <source>
        <dbReference type="ARBA" id="ARBA00022729"/>
    </source>
</evidence>
<feature type="region of interest" description="Disordered" evidence="20">
    <location>
        <begin position="975"/>
        <end position="998"/>
    </location>
</feature>
<feature type="compositionally biased region" description="Low complexity" evidence="20">
    <location>
        <begin position="1140"/>
        <end position="1212"/>
    </location>
</feature>
<keyword evidence="3" id="KW-0597">Phosphoprotein</keyword>
<feature type="transmembrane region" description="Helical" evidence="21">
    <location>
        <begin position="680"/>
        <end position="697"/>
    </location>
</feature>
<evidence type="ECO:0000256" key="7">
    <source>
        <dbReference type="ARBA" id="ARBA00023018"/>
    </source>
</evidence>